<dbReference type="PROSITE" id="PS51257">
    <property type="entry name" value="PROKAR_LIPOPROTEIN"/>
    <property type="match status" value="1"/>
</dbReference>
<gene>
    <name evidence="5" type="ORF">FNF29_01104</name>
</gene>
<feature type="domain" description="Non-reducing end beta-L-arabinofuranosidase-like GH127 catalytic" evidence="2">
    <location>
        <begin position="148"/>
        <end position="430"/>
    </location>
</feature>
<organism evidence="5 6">
    <name type="scientific">Cafeteria roenbergensis</name>
    <name type="common">Marine flagellate</name>
    <dbReference type="NCBI Taxonomy" id="33653"/>
    <lineage>
        <taxon>Eukaryota</taxon>
        <taxon>Sar</taxon>
        <taxon>Stramenopiles</taxon>
        <taxon>Bigyra</taxon>
        <taxon>Opalozoa</taxon>
        <taxon>Bicosoecida</taxon>
        <taxon>Cafeteriaceae</taxon>
        <taxon>Cafeteria</taxon>
    </lineage>
</organism>
<reference evidence="5 6" key="1">
    <citation type="submission" date="2019-07" db="EMBL/GenBank/DDBJ databases">
        <title>Genomes of Cafeteria roenbergensis.</title>
        <authorList>
            <person name="Fischer M.G."/>
            <person name="Hackl T."/>
            <person name="Roman M."/>
        </authorList>
    </citation>
    <scope>NUCLEOTIDE SEQUENCE [LARGE SCALE GENOMIC DNA]</scope>
    <source>
        <strain evidence="5 6">BVI</strain>
    </source>
</reference>
<dbReference type="SUPFAM" id="SSF48208">
    <property type="entry name" value="Six-hairpin glycosidases"/>
    <property type="match status" value="1"/>
</dbReference>
<proteinExistence type="predicted"/>
<feature type="domain" description="Apple" evidence="3">
    <location>
        <begin position="30"/>
        <end position="75"/>
    </location>
</feature>
<dbReference type="InterPro" id="IPR003609">
    <property type="entry name" value="Pan_app"/>
</dbReference>
<evidence type="ECO:0000259" key="2">
    <source>
        <dbReference type="Pfam" id="PF07944"/>
    </source>
</evidence>
<keyword evidence="6" id="KW-1185">Reference proteome</keyword>
<dbReference type="InterPro" id="IPR012878">
    <property type="entry name" value="Beta-AFase-like_GH127_cat"/>
</dbReference>
<name>A0A5A8CWW5_CAFRO</name>
<protein>
    <submittedName>
        <fullName evidence="5">Uncharacterized protein</fullName>
    </submittedName>
</protein>
<evidence type="ECO:0000256" key="1">
    <source>
        <dbReference type="SAM" id="SignalP"/>
    </source>
</evidence>
<feature type="domain" description="Non-reducing end beta-L-arabinofuranosidase-like GH127 middle" evidence="4">
    <location>
        <begin position="528"/>
        <end position="575"/>
    </location>
</feature>
<dbReference type="InterPro" id="IPR049046">
    <property type="entry name" value="Beta-AFase-like_GH127_middle"/>
</dbReference>
<dbReference type="EMBL" id="VLTN01000004">
    <property type="protein sequence ID" value="KAA0156311.1"/>
    <property type="molecule type" value="Genomic_DNA"/>
</dbReference>
<dbReference type="Pfam" id="PF20736">
    <property type="entry name" value="Glyco_hydro127M"/>
    <property type="match status" value="1"/>
</dbReference>
<dbReference type="AlphaFoldDB" id="A0A5A8CWW5"/>
<dbReference type="GO" id="GO:0005975">
    <property type="term" value="P:carbohydrate metabolic process"/>
    <property type="evidence" value="ECO:0007669"/>
    <property type="project" value="InterPro"/>
</dbReference>
<comment type="caution">
    <text evidence="5">The sequence shown here is derived from an EMBL/GenBank/DDBJ whole genome shotgun (WGS) entry which is preliminary data.</text>
</comment>
<dbReference type="Pfam" id="PF07944">
    <property type="entry name" value="Beta-AFase-like_GH127_cat"/>
    <property type="match status" value="1"/>
</dbReference>
<evidence type="ECO:0000259" key="3">
    <source>
        <dbReference type="Pfam" id="PF14295"/>
    </source>
</evidence>
<dbReference type="InterPro" id="IPR008928">
    <property type="entry name" value="6-hairpin_glycosidase_sf"/>
</dbReference>
<evidence type="ECO:0000313" key="5">
    <source>
        <dbReference type="EMBL" id="KAA0156311.1"/>
    </source>
</evidence>
<dbReference type="Gene3D" id="3.50.4.10">
    <property type="entry name" value="Hepatocyte Growth Factor"/>
    <property type="match status" value="1"/>
</dbReference>
<accession>A0A5A8CWW5</accession>
<dbReference type="Pfam" id="PF14295">
    <property type="entry name" value="PAN_4"/>
    <property type="match status" value="1"/>
</dbReference>
<feature type="chain" id="PRO_5023150553" evidence="1">
    <location>
        <begin position="24"/>
        <end position="760"/>
    </location>
</feature>
<keyword evidence="1" id="KW-0732">Signal</keyword>
<dbReference type="PANTHER" id="PTHR31151">
    <property type="entry name" value="PROLINE-TRNA LIGASE (DUF1680)"/>
    <property type="match status" value="1"/>
</dbReference>
<dbReference type="PANTHER" id="PTHR31151:SF0">
    <property type="entry name" value="PROLINE-TRNA LIGASE (DUF1680)"/>
    <property type="match status" value="1"/>
</dbReference>
<evidence type="ECO:0000259" key="4">
    <source>
        <dbReference type="Pfam" id="PF20736"/>
    </source>
</evidence>
<feature type="signal peptide" evidence="1">
    <location>
        <begin position="1"/>
        <end position="23"/>
    </location>
</feature>
<sequence length="760" mass="81117">MRQPASRVGALAVLASACGVALATVGDPGVNRKYGDMPGMPVTATSPAGCQSLCAAAPDCVAWVSDPGATQCWLKNTVMPSNQDASFVSGVMNTSLAEPAFLELPLGSLRPHGWMRDWLETQRQGLFGHLQDFWADIENSTWIGGTADGGLHERTPYWLNGMIAVAYLLEDSTMMGVVDDYVDAILARQQPDGWLGPDDSSLGGDAYWARFPLMLALIQYAQFNPSAADRVLNATHAHVRAMQMRMYAVPLGDSWSGARFMDGMLAVQWLLEHDPRGNGQALWDTAELLRTQGFDWETYFTQNLPHGPVPPSQATLLNHGVNVGQALKSGAVKYRHSRDPLDADAARLGQANVFRYHGLPHGVFGSDEHLGGSMPSRGTELCTVVETAFSMSELFRILGDVGFADRAERIVLNALNGELTPSMWAHQYLQQTNQRAADIESVHVWATDGPDAILFGLAPNYGCCTANGPQGLPKFVNRAIFGTADGGVAVAQLTPLAAEISAELLSHWRGGRVGPAPFLPPVRGAPGNVVVNVSGSFPFSDNVTISVTGAPAGMPLHIRIPTWAADARYTVDGGAPQGPPPAGAMLVVPAGAAGEVTVELATRPRIAIETGFNGAASVYRGALMYALPIKESVRVLNRYYGNSTDMAFQNASGWQFALQVDESQPEQSLRFSSRGPVPGVQPWAPDTMPLSIAATVRSLPTWGLELNSSAPPPPSPLVCEGDDLAALRGSAWPCGQPEQVSLVPYAATNLRIGALPWTRP</sequence>
<dbReference type="OMA" id="WERGPYW"/>
<dbReference type="Proteomes" id="UP000323011">
    <property type="component" value="Unassembled WGS sequence"/>
</dbReference>
<evidence type="ECO:0000313" key="6">
    <source>
        <dbReference type="Proteomes" id="UP000323011"/>
    </source>
</evidence>